<gene>
    <name evidence="1" type="ORF">HPB49_023484</name>
</gene>
<protein>
    <submittedName>
        <fullName evidence="1">Uncharacterized protein</fullName>
    </submittedName>
</protein>
<evidence type="ECO:0000313" key="1">
    <source>
        <dbReference type="EMBL" id="KAH7975086.1"/>
    </source>
</evidence>
<dbReference type="Proteomes" id="UP000821865">
    <property type="component" value="Chromosome 10"/>
</dbReference>
<evidence type="ECO:0000313" key="2">
    <source>
        <dbReference type="Proteomes" id="UP000821865"/>
    </source>
</evidence>
<name>A0ACB8DRT2_DERSI</name>
<reference evidence="1" key="1">
    <citation type="submission" date="2020-05" db="EMBL/GenBank/DDBJ databases">
        <title>Large-scale comparative analyses of tick genomes elucidate their genetic diversity and vector capacities.</title>
        <authorList>
            <person name="Jia N."/>
            <person name="Wang J."/>
            <person name="Shi W."/>
            <person name="Du L."/>
            <person name="Sun Y."/>
            <person name="Zhan W."/>
            <person name="Jiang J."/>
            <person name="Wang Q."/>
            <person name="Zhang B."/>
            <person name="Ji P."/>
            <person name="Sakyi L.B."/>
            <person name="Cui X."/>
            <person name="Yuan T."/>
            <person name="Jiang B."/>
            <person name="Yang W."/>
            <person name="Lam T.T.-Y."/>
            <person name="Chang Q."/>
            <person name="Ding S."/>
            <person name="Wang X."/>
            <person name="Zhu J."/>
            <person name="Ruan X."/>
            <person name="Zhao L."/>
            <person name="Wei J."/>
            <person name="Que T."/>
            <person name="Du C."/>
            <person name="Cheng J."/>
            <person name="Dai P."/>
            <person name="Han X."/>
            <person name="Huang E."/>
            <person name="Gao Y."/>
            <person name="Liu J."/>
            <person name="Shao H."/>
            <person name="Ye R."/>
            <person name="Li L."/>
            <person name="Wei W."/>
            <person name="Wang X."/>
            <person name="Wang C."/>
            <person name="Yang T."/>
            <person name="Huo Q."/>
            <person name="Li W."/>
            <person name="Guo W."/>
            <person name="Chen H."/>
            <person name="Zhou L."/>
            <person name="Ni X."/>
            <person name="Tian J."/>
            <person name="Zhou Y."/>
            <person name="Sheng Y."/>
            <person name="Liu T."/>
            <person name="Pan Y."/>
            <person name="Xia L."/>
            <person name="Li J."/>
            <person name="Zhao F."/>
            <person name="Cao W."/>
        </authorList>
    </citation>
    <scope>NUCLEOTIDE SEQUENCE</scope>
    <source>
        <strain evidence="1">Dsil-2018</strain>
    </source>
</reference>
<sequence>MQSSARSKMSGYLPATVEPALAGVRLMRGIDGDKDQSFFLAQVKQEALQRSLFPLGDFDKTTVKQVATSIGLQRIATKKESMGLCFIGKRDFRAFVEQYLEPRPGSFVDMETGDVVGTHTGAGHDQLSRFCGIIGLPKPLHHKTFHGMAKKLHGAAMEAVSQNLEQARRATKDTVGGGDVPVMCDGTWQKRGHVSHNGVGPAVSLDTGLCLDFEVLSNYCLACHKDIGDDEEICEAFRHPVCEKNTVHSMQWKQKQQCAYGRGHCHTRPHCASQI</sequence>
<accession>A0ACB8DRT2</accession>
<organism evidence="1 2">
    <name type="scientific">Dermacentor silvarum</name>
    <name type="common">Tick</name>
    <dbReference type="NCBI Taxonomy" id="543639"/>
    <lineage>
        <taxon>Eukaryota</taxon>
        <taxon>Metazoa</taxon>
        <taxon>Ecdysozoa</taxon>
        <taxon>Arthropoda</taxon>
        <taxon>Chelicerata</taxon>
        <taxon>Arachnida</taxon>
        <taxon>Acari</taxon>
        <taxon>Parasitiformes</taxon>
        <taxon>Ixodida</taxon>
        <taxon>Ixodoidea</taxon>
        <taxon>Ixodidae</taxon>
        <taxon>Rhipicephalinae</taxon>
        <taxon>Dermacentor</taxon>
    </lineage>
</organism>
<comment type="caution">
    <text evidence="1">The sequence shown here is derived from an EMBL/GenBank/DDBJ whole genome shotgun (WGS) entry which is preliminary data.</text>
</comment>
<proteinExistence type="predicted"/>
<dbReference type="EMBL" id="CM023479">
    <property type="protein sequence ID" value="KAH7975086.1"/>
    <property type="molecule type" value="Genomic_DNA"/>
</dbReference>
<keyword evidence="2" id="KW-1185">Reference proteome</keyword>